<dbReference type="EMBL" id="BRXZ01002539">
    <property type="protein sequence ID" value="GMH64437.1"/>
    <property type="molecule type" value="Genomic_DNA"/>
</dbReference>
<dbReference type="Gene3D" id="1.25.40.180">
    <property type="match status" value="1"/>
</dbReference>
<feature type="domain" description="W2" evidence="1">
    <location>
        <begin position="1"/>
        <end position="60"/>
    </location>
</feature>
<comment type="caution">
    <text evidence="2">The sequence shown here is derived from an EMBL/GenBank/DDBJ whole genome shotgun (WGS) entry which is preliminary data.</text>
</comment>
<sequence length="64" mass="7342">VSMLKAMYKEDIAEAEGQMAYREDENEGGGEWTSGKQSVMVKGITWFNWLEEDDESSEEESDEE</sequence>
<organism evidence="2 3">
    <name type="scientific">Triparma retinervis</name>
    <dbReference type="NCBI Taxonomy" id="2557542"/>
    <lineage>
        <taxon>Eukaryota</taxon>
        <taxon>Sar</taxon>
        <taxon>Stramenopiles</taxon>
        <taxon>Ochrophyta</taxon>
        <taxon>Bolidophyceae</taxon>
        <taxon>Parmales</taxon>
        <taxon>Triparmaceae</taxon>
        <taxon>Triparma</taxon>
    </lineage>
</organism>
<name>A0A9W7A225_9STRA</name>
<keyword evidence="3" id="KW-1185">Reference proteome</keyword>
<dbReference type="Proteomes" id="UP001165082">
    <property type="component" value="Unassembled WGS sequence"/>
</dbReference>
<feature type="non-terminal residue" evidence="2">
    <location>
        <position position="1"/>
    </location>
</feature>
<dbReference type="AlphaFoldDB" id="A0A9W7A225"/>
<proteinExistence type="predicted"/>
<evidence type="ECO:0000313" key="2">
    <source>
        <dbReference type="EMBL" id="GMH64437.1"/>
    </source>
</evidence>
<dbReference type="PROSITE" id="PS51363">
    <property type="entry name" value="W2"/>
    <property type="match status" value="1"/>
</dbReference>
<reference evidence="2" key="1">
    <citation type="submission" date="2022-07" db="EMBL/GenBank/DDBJ databases">
        <title>Genome analysis of Parmales, a sister group of diatoms, reveals the evolutionary specialization of diatoms from phago-mixotrophs to photoautotrophs.</title>
        <authorList>
            <person name="Ban H."/>
            <person name="Sato S."/>
            <person name="Yoshikawa S."/>
            <person name="Kazumasa Y."/>
            <person name="Nakamura Y."/>
            <person name="Ichinomiya M."/>
            <person name="Saitoh K."/>
            <person name="Sato N."/>
            <person name="Blanc-Mathieu R."/>
            <person name="Endo H."/>
            <person name="Kuwata A."/>
            <person name="Ogata H."/>
        </authorList>
    </citation>
    <scope>NUCLEOTIDE SEQUENCE</scope>
</reference>
<evidence type="ECO:0000313" key="3">
    <source>
        <dbReference type="Proteomes" id="UP001165082"/>
    </source>
</evidence>
<protein>
    <recommendedName>
        <fullName evidence="1">W2 domain-containing protein</fullName>
    </recommendedName>
</protein>
<accession>A0A9W7A225</accession>
<dbReference type="InterPro" id="IPR003307">
    <property type="entry name" value="W2_domain"/>
</dbReference>
<dbReference type="OrthoDB" id="48047at2759"/>
<evidence type="ECO:0000259" key="1">
    <source>
        <dbReference type="PROSITE" id="PS51363"/>
    </source>
</evidence>
<gene>
    <name evidence="2" type="ORF">TrRE_jg1078</name>
</gene>
<dbReference type="Pfam" id="PF02020">
    <property type="entry name" value="W2"/>
    <property type="match status" value="1"/>
</dbReference>